<protein>
    <submittedName>
        <fullName evidence="1">Uncharacterized protein</fullName>
    </submittedName>
</protein>
<dbReference type="AlphaFoldDB" id="M2AUZ8"/>
<gene>
    <name evidence="1" type="ORF">RE6C_05926</name>
</gene>
<evidence type="ECO:0000313" key="1">
    <source>
        <dbReference type="EMBL" id="EMB13363.1"/>
    </source>
</evidence>
<proteinExistence type="predicted"/>
<dbReference type="EMBL" id="ANMO01000267">
    <property type="protein sequence ID" value="EMB13363.1"/>
    <property type="molecule type" value="Genomic_DNA"/>
</dbReference>
<accession>M2AUZ8</accession>
<sequence>MNRNVVIAAMRPRPADSLPTKPFGLLECVPSLVCY</sequence>
<dbReference type="Proteomes" id="UP000011529">
    <property type="component" value="Unassembled WGS sequence"/>
</dbReference>
<dbReference type="PATRIC" id="fig|1263867.3.peg.6351"/>
<reference evidence="1" key="2">
    <citation type="journal article" date="2013" name="Mar. Genomics">
        <title>Expression of sulfatases in Rhodopirellula baltica and the diversity of sulfatases in the genus Rhodopirellula.</title>
        <authorList>
            <person name="Wegner C.E."/>
            <person name="Richter-Heitmann T."/>
            <person name="Klindworth A."/>
            <person name="Klockow C."/>
            <person name="Richter M."/>
            <person name="Achstetter T."/>
            <person name="Glockner F.O."/>
            <person name="Harder J."/>
        </authorList>
    </citation>
    <scope>NUCLEOTIDE SEQUENCE [LARGE SCALE GENOMIC DNA]</scope>
    <source>
        <strain evidence="1">6C</strain>
    </source>
</reference>
<evidence type="ECO:0000313" key="2">
    <source>
        <dbReference type="Proteomes" id="UP000011529"/>
    </source>
</evidence>
<name>M2AUZ8_9BACT</name>
<organism evidence="1 2">
    <name type="scientific">Rhodopirellula europaea 6C</name>
    <dbReference type="NCBI Taxonomy" id="1263867"/>
    <lineage>
        <taxon>Bacteria</taxon>
        <taxon>Pseudomonadati</taxon>
        <taxon>Planctomycetota</taxon>
        <taxon>Planctomycetia</taxon>
        <taxon>Pirellulales</taxon>
        <taxon>Pirellulaceae</taxon>
        <taxon>Rhodopirellula</taxon>
    </lineage>
</organism>
<keyword evidence="2" id="KW-1185">Reference proteome</keyword>
<reference evidence="1" key="1">
    <citation type="submission" date="2012-11" db="EMBL/GenBank/DDBJ databases">
        <title>Permanent draft genomes of Rhodopirellula europaea strain SH398 and 6C.</title>
        <authorList>
            <person name="Richter M."/>
            <person name="Richter-Heitmann T."/>
            <person name="Frank C."/>
            <person name="Harder J."/>
            <person name="Glockner F.O."/>
        </authorList>
    </citation>
    <scope>NUCLEOTIDE SEQUENCE</scope>
    <source>
        <strain evidence="1">6C</strain>
    </source>
</reference>
<comment type="caution">
    <text evidence="1">The sequence shown here is derived from an EMBL/GenBank/DDBJ whole genome shotgun (WGS) entry which is preliminary data.</text>
</comment>